<evidence type="ECO:0000313" key="3">
    <source>
        <dbReference type="Proteomes" id="UP000823851"/>
    </source>
</evidence>
<dbReference type="InterPro" id="IPR023210">
    <property type="entry name" value="NADP_OxRdtase_dom"/>
</dbReference>
<dbReference type="Gene3D" id="3.20.20.100">
    <property type="entry name" value="NADP-dependent oxidoreductase domain"/>
    <property type="match status" value="1"/>
</dbReference>
<feature type="domain" description="NADP-dependent oxidoreductase" evidence="1">
    <location>
        <begin position="2"/>
        <end position="114"/>
    </location>
</feature>
<accession>A0A9D2QW76</accession>
<gene>
    <name evidence="2" type="ORF">H9912_00225</name>
</gene>
<dbReference type="Proteomes" id="UP000823851">
    <property type="component" value="Unassembled WGS sequence"/>
</dbReference>
<dbReference type="PANTHER" id="PTHR43364:SF1">
    <property type="entry name" value="OXIDOREDUCTASE YDHF"/>
    <property type="match status" value="1"/>
</dbReference>
<feature type="non-terminal residue" evidence="2">
    <location>
        <position position="1"/>
    </location>
</feature>
<proteinExistence type="predicted"/>
<comment type="caution">
    <text evidence="2">The sequence shown here is derived from an EMBL/GenBank/DDBJ whole genome shotgun (WGS) entry which is preliminary data.</text>
</comment>
<protein>
    <submittedName>
        <fullName evidence="2">Aldo/keto reductase</fullName>
    </submittedName>
</protein>
<dbReference type="SUPFAM" id="SSF51430">
    <property type="entry name" value="NAD(P)-linked oxidoreductase"/>
    <property type="match status" value="1"/>
</dbReference>
<evidence type="ECO:0000313" key="2">
    <source>
        <dbReference type="EMBL" id="HJD30347.1"/>
    </source>
</evidence>
<dbReference type="PRINTS" id="PR00069">
    <property type="entry name" value="ALDKETRDTASE"/>
</dbReference>
<name>A0A9D2QW76_9FIRM</name>
<dbReference type="PANTHER" id="PTHR43364">
    <property type="entry name" value="NADH-SPECIFIC METHYLGLYOXAL REDUCTASE-RELATED"/>
    <property type="match status" value="1"/>
</dbReference>
<dbReference type="EMBL" id="DWUW01000006">
    <property type="protein sequence ID" value="HJD30347.1"/>
    <property type="molecule type" value="Genomic_DNA"/>
</dbReference>
<dbReference type="AlphaFoldDB" id="A0A9D2QW76"/>
<organism evidence="2 3">
    <name type="scientific">Candidatus Eisenbergiella stercorigallinarum</name>
    <dbReference type="NCBI Taxonomy" id="2838557"/>
    <lineage>
        <taxon>Bacteria</taxon>
        <taxon>Bacillati</taxon>
        <taxon>Bacillota</taxon>
        <taxon>Clostridia</taxon>
        <taxon>Lachnospirales</taxon>
        <taxon>Lachnospiraceae</taxon>
        <taxon>Eisenbergiella</taxon>
    </lineage>
</organism>
<reference evidence="2" key="2">
    <citation type="submission" date="2021-04" db="EMBL/GenBank/DDBJ databases">
        <authorList>
            <person name="Gilroy R."/>
        </authorList>
    </citation>
    <scope>NUCLEOTIDE SEQUENCE</scope>
    <source>
        <strain evidence="2">ChiHjej8B7-25341</strain>
    </source>
</reference>
<dbReference type="Pfam" id="PF00248">
    <property type="entry name" value="Aldo_ket_red"/>
    <property type="match status" value="1"/>
</dbReference>
<sequence length="126" mass="14210">VRERIILQSKCGIVPGKMHDNSREYILSSVDGILKRLQTDYLDVLLLHRPDALVEPEEVAEAFDSLHRSGKVRFFGVSNHRPSQIRLLQKYVAQPLVADQMQFSIVNSSMVQSGMEANMNTDGART</sequence>
<reference evidence="2" key="1">
    <citation type="journal article" date="2021" name="PeerJ">
        <title>Extensive microbial diversity within the chicken gut microbiome revealed by metagenomics and culture.</title>
        <authorList>
            <person name="Gilroy R."/>
            <person name="Ravi A."/>
            <person name="Getino M."/>
            <person name="Pursley I."/>
            <person name="Horton D.L."/>
            <person name="Alikhan N.F."/>
            <person name="Baker D."/>
            <person name="Gharbi K."/>
            <person name="Hall N."/>
            <person name="Watson M."/>
            <person name="Adriaenssens E.M."/>
            <person name="Foster-Nyarko E."/>
            <person name="Jarju S."/>
            <person name="Secka A."/>
            <person name="Antonio M."/>
            <person name="Oren A."/>
            <person name="Chaudhuri R.R."/>
            <person name="La Ragione R."/>
            <person name="Hildebrand F."/>
            <person name="Pallen M.J."/>
        </authorList>
    </citation>
    <scope>NUCLEOTIDE SEQUENCE</scope>
    <source>
        <strain evidence="2">ChiHjej8B7-25341</strain>
    </source>
</reference>
<dbReference type="GO" id="GO:0016491">
    <property type="term" value="F:oxidoreductase activity"/>
    <property type="evidence" value="ECO:0007669"/>
    <property type="project" value="InterPro"/>
</dbReference>
<evidence type="ECO:0000259" key="1">
    <source>
        <dbReference type="Pfam" id="PF00248"/>
    </source>
</evidence>
<dbReference type="InterPro" id="IPR036812">
    <property type="entry name" value="NAD(P)_OxRdtase_dom_sf"/>
</dbReference>
<dbReference type="GO" id="GO:0005829">
    <property type="term" value="C:cytosol"/>
    <property type="evidence" value="ECO:0007669"/>
    <property type="project" value="TreeGrafter"/>
</dbReference>
<dbReference type="InterPro" id="IPR020471">
    <property type="entry name" value="AKR"/>
</dbReference>
<dbReference type="InterPro" id="IPR050523">
    <property type="entry name" value="AKR_Detox_Biosynth"/>
</dbReference>